<feature type="region of interest" description="Disordered" evidence="12">
    <location>
        <begin position="35"/>
        <end position="83"/>
    </location>
</feature>
<comment type="subcellular location">
    <subcellularLocation>
        <location evidence="1">Nucleus</location>
    </subcellularLocation>
</comment>
<keyword evidence="9" id="KW-0804">Transcription</keyword>
<comment type="similarity">
    <text evidence="2">Belongs to the krueppel C2H2-type zinc-finger protein family.</text>
</comment>
<feature type="compositionally biased region" description="Basic and acidic residues" evidence="12">
    <location>
        <begin position="35"/>
        <end position="45"/>
    </location>
</feature>
<evidence type="ECO:0000256" key="12">
    <source>
        <dbReference type="SAM" id="MobiDB-lite"/>
    </source>
</evidence>
<dbReference type="AlphaFoldDB" id="A0A8C6PL00"/>
<feature type="domain" description="C2H2-type" evidence="13">
    <location>
        <begin position="564"/>
        <end position="591"/>
    </location>
</feature>
<feature type="region of interest" description="Disordered" evidence="12">
    <location>
        <begin position="103"/>
        <end position="203"/>
    </location>
</feature>
<evidence type="ECO:0000256" key="10">
    <source>
        <dbReference type="ARBA" id="ARBA00023242"/>
    </source>
</evidence>
<dbReference type="FunFam" id="3.30.160.60:FF:001732">
    <property type="entry name" value="Zgc:162936"/>
    <property type="match status" value="2"/>
</dbReference>
<dbReference type="PANTHER" id="PTHR23235:SF142">
    <property type="entry name" value="ZINC FINGER PROTEIN 384"/>
    <property type="match status" value="1"/>
</dbReference>
<reference evidence="14" key="3">
    <citation type="submission" date="2025-09" db="UniProtKB">
        <authorList>
            <consortium name="Ensembl"/>
        </authorList>
    </citation>
    <scope>IDENTIFICATION</scope>
</reference>
<dbReference type="GO" id="GO:0005634">
    <property type="term" value="C:nucleus"/>
    <property type="evidence" value="ECO:0007669"/>
    <property type="project" value="UniProtKB-SubCell"/>
</dbReference>
<dbReference type="SUPFAM" id="SSF57667">
    <property type="entry name" value="beta-beta-alpha zinc fingers"/>
    <property type="match status" value="4"/>
</dbReference>
<dbReference type="FunFam" id="3.30.160.60:FF:001480">
    <property type="entry name" value="Si:cabz01071911.3"/>
    <property type="match status" value="1"/>
</dbReference>
<feature type="domain" description="C2H2-type" evidence="13">
    <location>
        <begin position="508"/>
        <end position="535"/>
    </location>
</feature>
<name>A0A8C6PL00_NOTFU</name>
<reference evidence="14" key="1">
    <citation type="submission" date="2014-08" db="EMBL/GenBank/DDBJ databases">
        <authorList>
            <person name="Senf B."/>
            <person name="Petzold A."/>
            <person name="Downie B.R."/>
            <person name="Koch P."/>
            <person name="Platzer M."/>
        </authorList>
    </citation>
    <scope>NUCLEOTIDE SEQUENCE [LARGE SCALE GENOMIC DNA]</scope>
    <source>
        <strain evidence="14">GRZ</strain>
    </source>
</reference>
<dbReference type="GO" id="GO:0005694">
    <property type="term" value="C:chromosome"/>
    <property type="evidence" value="ECO:0007669"/>
    <property type="project" value="UniProtKB-ARBA"/>
</dbReference>
<dbReference type="Pfam" id="PF00096">
    <property type="entry name" value="zf-C2H2"/>
    <property type="match status" value="6"/>
</dbReference>
<evidence type="ECO:0000313" key="15">
    <source>
        <dbReference type="Proteomes" id="UP000694548"/>
    </source>
</evidence>
<feature type="domain" description="C2H2-type" evidence="13">
    <location>
        <begin position="452"/>
        <end position="479"/>
    </location>
</feature>
<feature type="domain" description="C2H2-type" evidence="13">
    <location>
        <begin position="620"/>
        <end position="647"/>
    </location>
</feature>
<feature type="compositionally biased region" description="Acidic residues" evidence="12">
    <location>
        <begin position="390"/>
        <end position="401"/>
    </location>
</feature>
<dbReference type="Pfam" id="PF13894">
    <property type="entry name" value="zf-C2H2_4"/>
    <property type="match status" value="1"/>
</dbReference>
<dbReference type="GO" id="GO:0000981">
    <property type="term" value="F:DNA-binding transcription factor activity, RNA polymerase II-specific"/>
    <property type="evidence" value="ECO:0007669"/>
    <property type="project" value="TreeGrafter"/>
</dbReference>
<dbReference type="GeneTree" id="ENSGT00940000161979"/>
<keyword evidence="7" id="KW-0805">Transcription regulation</keyword>
<feature type="domain" description="C2H2-type" evidence="13">
    <location>
        <begin position="480"/>
        <end position="507"/>
    </location>
</feature>
<keyword evidence="5 11" id="KW-0863">Zinc-finger</keyword>
<keyword evidence="3" id="KW-0479">Metal-binding</keyword>
<dbReference type="PROSITE" id="PS50157">
    <property type="entry name" value="ZINC_FINGER_C2H2_2"/>
    <property type="match status" value="7"/>
</dbReference>
<dbReference type="FunFam" id="3.30.160.60:FF:001506">
    <property type="entry name" value="Zinc finger protein"/>
    <property type="match status" value="1"/>
</dbReference>
<dbReference type="InterPro" id="IPR036236">
    <property type="entry name" value="Znf_C2H2_sf"/>
</dbReference>
<evidence type="ECO:0000259" key="13">
    <source>
        <dbReference type="PROSITE" id="PS50157"/>
    </source>
</evidence>
<evidence type="ECO:0000256" key="8">
    <source>
        <dbReference type="ARBA" id="ARBA00023125"/>
    </source>
</evidence>
<keyword evidence="15" id="KW-1185">Reference proteome</keyword>
<dbReference type="FunFam" id="3.30.160.60:FF:000145">
    <property type="entry name" value="Zinc finger protein 574"/>
    <property type="match status" value="2"/>
</dbReference>
<evidence type="ECO:0000256" key="5">
    <source>
        <dbReference type="ARBA" id="ARBA00022771"/>
    </source>
</evidence>
<dbReference type="GO" id="GO:0045893">
    <property type="term" value="P:positive regulation of DNA-templated transcription"/>
    <property type="evidence" value="ECO:0007669"/>
    <property type="project" value="UniProtKB-ARBA"/>
</dbReference>
<feature type="compositionally biased region" description="Polar residues" evidence="12">
    <location>
        <begin position="374"/>
        <end position="386"/>
    </location>
</feature>
<organism evidence="14 15">
    <name type="scientific">Nothobranchius furzeri</name>
    <name type="common">Turquoise killifish</name>
    <dbReference type="NCBI Taxonomy" id="105023"/>
    <lineage>
        <taxon>Eukaryota</taxon>
        <taxon>Metazoa</taxon>
        <taxon>Chordata</taxon>
        <taxon>Craniata</taxon>
        <taxon>Vertebrata</taxon>
        <taxon>Euteleostomi</taxon>
        <taxon>Actinopterygii</taxon>
        <taxon>Neopterygii</taxon>
        <taxon>Teleostei</taxon>
        <taxon>Neoteleostei</taxon>
        <taxon>Acanthomorphata</taxon>
        <taxon>Ovalentaria</taxon>
        <taxon>Atherinomorphae</taxon>
        <taxon>Cyprinodontiformes</taxon>
        <taxon>Nothobranchiidae</taxon>
        <taxon>Nothobranchius</taxon>
    </lineage>
</organism>
<evidence type="ECO:0000256" key="11">
    <source>
        <dbReference type="PROSITE-ProRule" id="PRU00042"/>
    </source>
</evidence>
<dbReference type="PROSITE" id="PS00028">
    <property type="entry name" value="ZINC_FINGER_C2H2_1"/>
    <property type="match status" value="7"/>
</dbReference>
<reference evidence="14" key="2">
    <citation type="submission" date="2025-08" db="UniProtKB">
        <authorList>
            <consortium name="Ensembl"/>
        </authorList>
    </citation>
    <scope>IDENTIFICATION</scope>
</reference>
<dbReference type="GO" id="GO:0000978">
    <property type="term" value="F:RNA polymerase II cis-regulatory region sequence-specific DNA binding"/>
    <property type="evidence" value="ECO:0007669"/>
    <property type="project" value="TreeGrafter"/>
</dbReference>
<dbReference type="GO" id="GO:0042802">
    <property type="term" value="F:identical protein binding"/>
    <property type="evidence" value="ECO:0007669"/>
    <property type="project" value="UniProtKB-ARBA"/>
</dbReference>
<accession>A0A8C6PL00</accession>
<keyword evidence="4" id="KW-0677">Repeat</keyword>
<feature type="region of interest" description="Disordered" evidence="12">
    <location>
        <begin position="362"/>
        <end position="402"/>
    </location>
</feature>
<dbReference type="Gene3D" id="3.30.160.60">
    <property type="entry name" value="Classic Zinc Finger"/>
    <property type="match status" value="7"/>
</dbReference>
<evidence type="ECO:0000256" key="3">
    <source>
        <dbReference type="ARBA" id="ARBA00022723"/>
    </source>
</evidence>
<evidence type="ECO:0000256" key="9">
    <source>
        <dbReference type="ARBA" id="ARBA00023163"/>
    </source>
</evidence>
<dbReference type="FunFam" id="3.30.160.60:FF:000508">
    <property type="entry name" value="Myeloid zinc finger 1"/>
    <property type="match status" value="1"/>
</dbReference>
<dbReference type="Proteomes" id="UP000694548">
    <property type="component" value="Chromosome sgr19"/>
</dbReference>
<feature type="domain" description="C2H2-type" evidence="13">
    <location>
        <begin position="536"/>
        <end position="563"/>
    </location>
</feature>
<sequence length="649" mass="74096">MMESEQERSRFREQKPKNKINHVFNRKAALHRFDIDAPDDWEPKQGSEPINIKEEEEEVETSLEGEQLKMTPVPLKSEDGEEEPLISQIHRHQMKGRDLPIISSADEESCRGAETTWHPGLNTHEDGPSSPETEDIHEDAWDNDDDQQRALSIDAPDGWGPNIVQQGSETLNIKEEETGLEGEQLNETSVPLKSEDREEKPQISQIYLHQMRGRDLPISSSANEECWRGAETTWNPDVNTPEDGPNSPETEDSDEDAWDNDALPADVLQVVVGKEEVPEDWRPDVKQQEPELLKIKEEKEKLWTSLEDQLGGINQPDATRFSFNVATLKSEGEDEPLIAQIHQHQMEGRDLSISSSAEQMEVKADEDYCGGAETTRSPKLNTDNCYSSSETEDSEDDEEVDDKPHMQLKLLSQPGFKTEDTIHTGPKSFCYDPCDESSQNMNFNAQEGQKVFACDVCSQSFSLKSHLNRHMKVHTGQKPFCCDVCQQSFTRKTNLNTHMKIHTAQKRFSCGVCGRPFRQKMALNRHMVRHTGQKPFCCNVCGQRFTQKENLNTHMKIHTGQKMFGCDVCGQRFTRKANLSRHMRTHTGQKPFSCDICGQCFSQKTHLNMHMRSHTGQKPFVCDVCRQKFTRKANLNKHMRIHTGQKQFS</sequence>
<feature type="compositionally biased region" description="Acidic residues" evidence="12">
    <location>
        <begin position="249"/>
        <end position="259"/>
    </location>
</feature>
<feature type="region of interest" description="Disordered" evidence="12">
    <location>
        <begin position="221"/>
        <end position="262"/>
    </location>
</feature>
<evidence type="ECO:0000256" key="4">
    <source>
        <dbReference type="ARBA" id="ARBA00022737"/>
    </source>
</evidence>
<dbReference type="InterPro" id="IPR013087">
    <property type="entry name" value="Znf_C2H2_type"/>
</dbReference>
<dbReference type="Ensembl" id="ENSNFUT00015047637.1">
    <property type="protein sequence ID" value="ENSNFUP00015045641.1"/>
    <property type="gene ID" value="ENSNFUG00015021704.1"/>
</dbReference>
<evidence type="ECO:0000313" key="14">
    <source>
        <dbReference type="Ensembl" id="ENSNFUP00015045641.1"/>
    </source>
</evidence>
<proteinExistence type="inferred from homology"/>
<feature type="domain" description="C2H2-type" evidence="13">
    <location>
        <begin position="592"/>
        <end position="619"/>
    </location>
</feature>
<keyword evidence="8" id="KW-0238">DNA-binding</keyword>
<protein>
    <submittedName>
        <fullName evidence="14">Histone-lysine N-methyltransferase PRDM9-like</fullName>
    </submittedName>
</protein>
<feature type="compositionally biased region" description="Acidic residues" evidence="12">
    <location>
        <begin position="132"/>
        <end position="145"/>
    </location>
</feature>
<dbReference type="GO" id="GO:0008270">
    <property type="term" value="F:zinc ion binding"/>
    <property type="evidence" value="ECO:0007669"/>
    <property type="project" value="UniProtKB-KW"/>
</dbReference>
<keyword evidence="10" id="KW-0539">Nucleus</keyword>
<dbReference type="PANTHER" id="PTHR23235">
    <property type="entry name" value="KRUEPPEL-LIKE TRANSCRIPTION FACTOR"/>
    <property type="match status" value="1"/>
</dbReference>
<feature type="compositionally biased region" description="Acidic residues" evidence="12">
    <location>
        <begin position="54"/>
        <end position="63"/>
    </location>
</feature>
<dbReference type="SMART" id="SM00355">
    <property type="entry name" value="ZnF_C2H2"/>
    <property type="match status" value="7"/>
</dbReference>
<evidence type="ECO:0000256" key="2">
    <source>
        <dbReference type="ARBA" id="ARBA00006991"/>
    </source>
</evidence>
<evidence type="ECO:0000256" key="1">
    <source>
        <dbReference type="ARBA" id="ARBA00004123"/>
    </source>
</evidence>
<evidence type="ECO:0000256" key="7">
    <source>
        <dbReference type="ARBA" id="ARBA00023015"/>
    </source>
</evidence>
<evidence type="ECO:0000256" key="6">
    <source>
        <dbReference type="ARBA" id="ARBA00022833"/>
    </source>
</evidence>
<keyword evidence="6" id="KW-0862">Zinc</keyword>